<dbReference type="GO" id="GO:0006203">
    <property type="term" value="P:dGTP catabolic process"/>
    <property type="evidence" value="ECO:0007669"/>
    <property type="project" value="TreeGrafter"/>
</dbReference>
<dbReference type="NCBIfam" id="TIGR00444">
    <property type="entry name" value="mazG"/>
    <property type="match status" value="1"/>
</dbReference>
<dbReference type="FunFam" id="1.10.287.1080:FF:000001">
    <property type="entry name" value="Nucleoside triphosphate pyrophosphohydrolase"/>
    <property type="match status" value="1"/>
</dbReference>
<dbReference type="GO" id="GO:0006950">
    <property type="term" value="P:response to stress"/>
    <property type="evidence" value="ECO:0007669"/>
    <property type="project" value="UniProtKB-ARBA"/>
</dbReference>
<dbReference type="CDD" id="cd11528">
    <property type="entry name" value="NTP-PPase_MazG_Nterm"/>
    <property type="match status" value="1"/>
</dbReference>
<dbReference type="Proteomes" id="UP001174909">
    <property type="component" value="Unassembled WGS sequence"/>
</dbReference>
<dbReference type="GO" id="GO:0046081">
    <property type="term" value="P:dUTP catabolic process"/>
    <property type="evidence" value="ECO:0007669"/>
    <property type="project" value="TreeGrafter"/>
</dbReference>
<dbReference type="GO" id="GO:0046052">
    <property type="term" value="P:UTP catabolic process"/>
    <property type="evidence" value="ECO:0007669"/>
    <property type="project" value="TreeGrafter"/>
</dbReference>
<dbReference type="Gene3D" id="1.10.287.1080">
    <property type="entry name" value="MazG-like"/>
    <property type="match status" value="2"/>
</dbReference>
<comment type="caution">
    <text evidence="2">The sequence shown here is derived from an EMBL/GenBank/DDBJ whole genome shotgun (WGS) entry which is preliminary data.</text>
</comment>
<dbReference type="PANTHER" id="PTHR30522:SF0">
    <property type="entry name" value="NUCLEOSIDE TRIPHOSPHATE PYROPHOSPHOHYDROLASE"/>
    <property type="match status" value="1"/>
</dbReference>
<dbReference type="InterPro" id="IPR004518">
    <property type="entry name" value="MazG-like_dom"/>
</dbReference>
<dbReference type="PANTHER" id="PTHR30522">
    <property type="entry name" value="NUCLEOSIDE TRIPHOSPHATE PYROPHOSPHOHYDROLASE"/>
    <property type="match status" value="1"/>
</dbReference>
<evidence type="ECO:0000313" key="2">
    <source>
        <dbReference type="EMBL" id="CAI8022268.1"/>
    </source>
</evidence>
<feature type="domain" description="NTP pyrophosphohydrolase MazG-like" evidence="1">
    <location>
        <begin position="16"/>
        <end position="89"/>
    </location>
</feature>
<dbReference type="GO" id="GO:0046047">
    <property type="term" value="P:TTP catabolic process"/>
    <property type="evidence" value="ECO:0007669"/>
    <property type="project" value="TreeGrafter"/>
</dbReference>
<evidence type="ECO:0000313" key="3">
    <source>
        <dbReference type="Proteomes" id="UP001174909"/>
    </source>
</evidence>
<sequence length="209" mass="23016">MAKLRAKEGCPWDREQTWQSLRRYVLEEAHELVDAVDREDPSAVLEECGDLLLEVVFMAQIAHEEGRFGMAEVARGITRKLIRRHPHVFGGQERASNADEALASWEAIKASEKSRRPDPLPRDPLPRGLPALLLAMKAIERTAASSQGAGPDQNSILAALTKMKAARRAEDRDAAETALGDLLLAVARGARQDGLDPESALRNAVRRMP</sequence>
<gene>
    <name evidence="2" type="ORF">GBAR_LOCUS13092</name>
</gene>
<dbReference type="AlphaFoldDB" id="A0AA35WI41"/>
<dbReference type="GO" id="GO:0047429">
    <property type="term" value="F:nucleoside triphosphate diphosphatase activity"/>
    <property type="evidence" value="ECO:0007669"/>
    <property type="project" value="TreeGrafter"/>
</dbReference>
<name>A0AA35WI41_GEOBA</name>
<protein>
    <submittedName>
        <fullName evidence="2">Nucleoside triphosphate pyrophosphohydrolase</fullName>
    </submittedName>
</protein>
<evidence type="ECO:0000259" key="1">
    <source>
        <dbReference type="Pfam" id="PF03819"/>
    </source>
</evidence>
<dbReference type="Pfam" id="PF03819">
    <property type="entry name" value="MazG"/>
    <property type="match status" value="1"/>
</dbReference>
<accession>A0AA35WI41</accession>
<organism evidence="2 3">
    <name type="scientific">Geodia barretti</name>
    <name type="common">Barrett's horny sponge</name>
    <dbReference type="NCBI Taxonomy" id="519541"/>
    <lineage>
        <taxon>Eukaryota</taxon>
        <taxon>Metazoa</taxon>
        <taxon>Porifera</taxon>
        <taxon>Demospongiae</taxon>
        <taxon>Heteroscleromorpha</taxon>
        <taxon>Tetractinellida</taxon>
        <taxon>Astrophorina</taxon>
        <taxon>Geodiidae</taxon>
        <taxon>Geodia</taxon>
    </lineage>
</organism>
<dbReference type="GO" id="GO:0046061">
    <property type="term" value="P:dATP catabolic process"/>
    <property type="evidence" value="ECO:0007669"/>
    <property type="project" value="TreeGrafter"/>
</dbReference>
<dbReference type="InterPro" id="IPR048015">
    <property type="entry name" value="NTP-PPase_MazG-like_N"/>
</dbReference>
<dbReference type="EMBL" id="CASHTH010001945">
    <property type="protein sequence ID" value="CAI8022268.1"/>
    <property type="molecule type" value="Genomic_DNA"/>
</dbReference>
<dbReference type="SUPFAM" id="SSF101386">
    <property type="entry name" value="all-alpha NTP pyrophosphatases"/>
    <property type="match status" value="2"/>
</dbReference>
<dbReference type="GO" id="GO:0046076">
    <property type="term" value="P:dTTP catabolic process"/>
    <property type="evidence" value="ECO:0007669"/>
    <property type="project" value="TreeGrafter"/>
</dbReference>
<proteinExistence type="predicted"/>
<keyword evidence="3" id="KW-1185">Reference proteome</keyword>
<dbReference type="InterPro" id="IPR011551">
    <property type="entry name" value="NTP_PyrPHydrolase_MazG"/>
</dbReference>
<reference evidence="2" key="1">
    <citation type="submission" date="2023-03" db="EMBL/GenBank/DDBJ databases">
        <authorList>
            <person name="Steffen K."/>
            <person name="Cardenas P."/>
        </authorList>
    </citation>
    <scope>NUCLEOTIDE SEQUENCE</scope>
</reference>